<name>A0A1X0N7B5_9PSED</name>
<protein>
    <recommendedName>
        <fullName evidence="3">HTH tetR-type domain-containing protein</fullName>
    </recommendedName>
</protein>
<proteinExistence type="predicted"/>
<dbReference type="InterPro" id="IPR036271">
    <property type="entry name" value="Tet_transcr_reg_TetR-rel_C_sf"/>
</dbReference>
<accession>A0A1X0N7B5</accession>
<evidence type="ECO:0000313" key="4">
    <source>
        <dbReference type="EMBL" id="ORC59680.1"/>
    </source>
</evidence>
<dbReference type="PANTHER" id="PTHR30055:SF148">
    <property type="entry name" value="TETR-FAMILY TRANSCRIPTIONAL REGULATOR"/>
    <property type="match status" value="1"/>
</dbReference>
<evidence type="ECO:0000259" key="3">
    <source>
        <dbReference type="PROSITE" id="PS50977"/>
    </source>
</evidence>
<dbReference type="InterPro" id="IPR050109">
    <property type="entry name" value="HTH-type_TetR-like_transc_reg"/>
</dbReference>
<dbReference type="EMBL" id="MUIO01000026">
    <property type="protein sequence ID" value="ORC59680.1"/>
    <property type="molecule type" value="Genomic_DNA"/>
</dbReference>
<evidence type="ECO:0000256" key="2">
    <source>
        <dbReference type="PROSITE-ProRule" id="PRU00335"/>
    </source>
</evidence>
<reference evidence="5" key="1">
    <citation type="submission" date="2017-02" db="EMBL/GenBank/DDBJ databases">
        <title>Pseudomonas floridae sp. nov., a novel pathogenic bacterial species isolated from tomato.</title>
        <authorList>
            <person name="Timilsina S."/>
            <person name="Vallad G.E."/>
            <person name="Jones J.B."/>
        </authorList>
    </citation>
    <scope>NUCLEOTIDE SEQUENCE [LARGE SCALE GENOMIC DNA]</scope>
    <source>
        <strain evidence="5">GEV388</strain>
    </source>
</reference>
<dbReference type="RefSeq" id="WP_083182498.1">
    <property type="nucleotide sequence ID" value="NZ_CBCRZR010000009.1"/>
</dbReference>
<dbReference type="Pfam" id="PF00440">
    <property type="entry name" value="TetR_N"/>
    <property type="match status" value="1"/>
</dbReference>
<dbReference type="Pfam" id="PF17937">
    <property type="entry name" value="TetR_C_28"/>
    <property type="match status" value="1"/>
</dbReference>
<dbReference type="InterPro" id="IPR001647">
    <property type="entry name" value="HTH_TetR"/>
</dbReference>
<dbReference type="Gene3D" id="1.10.357.10">
    <property type="entry name" value="Tetracycline Repressor, domain 2"/>
    <property type="match status" value="1"/>
</dbReference>
<sequence>MSSPYNRQKAPDRVRKLLLDCTASIAATQGLSAATVSAVSSAAGVTKGALFHHFVNKQALVDAMFDEMLTELDIAIDDSIAADPLQSGCFTRAYVRLALTLDDTAKSKWAVIVGSVMERAELASKWNVWLKDRLQRHAATDNDSILEIVRVAADGAWLNSLCDARAEPIIDVSIIREKLVAMTILDAASH</sequence>
<dbReference type="SUPFAM" id="SSF48498">
    <property type="entry name" value="Tetracyclin repressor-like, C-terminal domain"/>
    <property type="match status" value="1"/>
</dbReference>
<feature type="DNA-binding region" description="H-T-H motif" evidence="2">
    <location>
        <begin position="35"/>
        <end position="54"/>
    </location>
</feature>
<dbReference type="PROSITE" id="PS50977">
    <property type="entry name" value="HTH_TETR_2"/>
    <property type="match status" value="1"/>
</dbReference>
<dbReference type="PROSITE" id="PS01081">
    <property type="entry name" value="HTH_TETR_1"/>
    <property type="match status" value="1"/>
</dbReference>
<keyword evidence="5" id="KW-1185">Reference proteome</keyword>
<dbReference type="InterPro" id="IPR023772">
    <property type="entry name" value="DNA-bd_HTH_TetR-type_CS"/>
</dbReference>
<dbReference type="InterPro" id="IPR041479">
    <property type="entry name" value="TetR_CgmR_C"/>
</dbReference>
<evidence type="ECO:0000313" key="5">
    <source>
        <dbReference type="Proteomes" id="UP000192815"/>
    </source>
</evidence>
<dbReference type="GO" id="GO:0003700">
    <property type="term" value="F:DNA-binding transcription factor activity"/>
    <property type="evidence" value="ECO:0007669"/>
    <property type="project" value="TreeGrafter"/>
</dbReference>
<feature type="domain" description="HTH tetR-type" evidence="3">
    <location>
        <begin position="12"/>
        <end position="72"/>
    </location>
</feature>
<dbReference type="GO" id="GO:0000976">
    <property type="term" value="F:transcription cis-regulatory region binding"/>
    <property type="evidence" value="ECO:0007669"/>
    <property type="project" value="TreeGrafter"/>
</dbReference>
<dbReference type="PANTHER" id="PTHR30055">
    <property type="entry name" value="HTH-TYPE TRANSCRIPTIONAL REGULATOR RUTR"/>
    <property type="match status" value="1"/>
</dbReference>
<gene>
    <name evidence="4" type="ORF">BZK31_09860</name>
</gene>
<dbReference type="SUPFAM" id="SSF46689">
    <property type="entry name" value="Homeodomain-like"/>
    <property type="match status" value="1"/>
</dbReference>
<comment type="caution">
    <text evidence="4">The sequence shown here is derived from an EMBL/GenBank/DDBJ whole genome shotgun (WGS) entry which is preliminary data.</text>
</comment>
<dbReference type="PRINTS" id="PR00455">
    <property type="entry name" value="HTHTETR"/>
</dbReference>
<dbReference type="OrthoDB" id="5293556at2"/>
<dbReference type="AlphaFoldDB" id="A0A1X0N7B5"/>
<dbReference type="STRING" id="1958950.BZK31_09860"/>
<organism evidence="4 5">
    <name type="scientific">Pseudomonas floridensis</name>
    <dbReference type="NCBI Taxonomy" id="1958950"/>
    <lineage>
        <taxon>Bacteria</taxon>
        <taxon>Pseudomonadati</taxon>
        <taxon>Pseudomonadota</taxon>
        <taxon>Gammaproteobacteria</taxon>
        <taxon>Pseudomonadales</taxon>
        <taxon>Pseudomonadaceae</taxon>
        <taxon>Pseudomonas</taxon>
    </lineage>
</organism>
<keyword evidence="1 2" id="KW-0238">DNA-binding</keyword>
<evidence type="ECO:0000256" key="1">
    <source>
        <dbReference type="ARBA" id="ARBA00023125"/>
    </source>
</evidence>
<dbReference type="Proteomes" id="UP000192815">
    <property type="component" value="Unassembled WGS sequence"/>
</dbReference>
<dbReference type="InterPro" id="IPR009057">
    <property type="entry name" value="Homeodomain-like_sf"/>
</dbReference>